<dbReference type="OrthoDB" id="10687551at2759"/>
<gene>
    <name evidence="3" type="ORF">BpHYR1_032916</name>
</gene>
<comment type="caution">
    <text evidence="3">The sequence shown here is derived from an EMBL/GenBank/DDBJ whole genome shotgun (WGS) entry which is preliminary data.</text>
</comment>
<dbReference type="AlphaFoldDB" id="A0A3M7T562"/>
<dbReference type="Proteomes" id="UP000276133">
    <property type="component" value="Unassembled WGS sequence"/>
</dbReference>
<keyword evidence="4" id="KW-1185">Reference proteome</keyword>
<accession>A0A3M7T562</accession>
<feature type="chain" id="PRO_5018314688" evidence="2">
    <location>
        <begin position="19"/>
        <end position="572"/>
    </location>
</feature>
<evidence type="ECO:0000313" key="3">
    <source>
        <dbReference type="EMBL" id="RNA43095.1"/>
    </source>
</evidence>
<feature type="region of interest" description="Disordered" evidence="1">
    <location>
        <begin position="194"/>
        <end position="216"/>
    </location>
</feature>
<name>A0A3M7T562_BRAPC</name>
<sequence length="572" mass="65693">MIRFFIFTFLSSLVIIETRRTDFLNDTRYYKRIYSSLFESLNDMSPEQFKVLHRLIDLGVLPMNIREPVNILRNLPARVIYPHPPRNMPQLISIVSTIMELDMEEIKTILKLKYHGALTNNVLSMVAKLNSLTKEQLDIIQKKLKFLSESGDIPDIVKYVDRLKPFGFGHITRIIKEFKLDKIVEDKFTSLKIEQSKHSTEGPSTKISEPDTTKSDLNSIYETESASQETTLSFSSIDSQNSSFLKDENSKPLTSNFLTTLFPQLEENSKTPTIETFSEEPSSESKNEAIESMTTENREDILNSGFNQLEMDPTMKISEFATETTDAQTQMDSLVTKNNQNESLFNNYLDSNFETTDKFTDQKYELKNSDNFEVNEIFTENSVLVDDSQYQFTEDSLKKDKNIEISQSFESTEPLEVFDQKVGPIASKFKKREIGSKTIKLVPGIQSLGHFPFQPDNPNHPPITITESNSKTDTKFENGCMVSTTVTTTITRTFSQISTSQEFFLNQSCKLGLSVELIRLSLVVELLIWASDFKPLWIKIHKYLWQFDLFSDWVSNIVSGLYKSQKKSFNLT</sequence>
<evidence type="ECO:0000256" key="1">
    <source>
        <dbReference type="SAM" id="MobiDB-lite"/>
    </source>
</evidence>
<dbReference type="EMBL" id="REGN01000278">
    <property type="protein sequence ID" value="RNA43095.1"/>
    <property type="molecule type" value="Genomic_DNA"/>
</dbReference>
<proteinExistence type="predicted"/>
<protein>
    <submittedName>
        <fullName evidence="3">Uncharacterized protein</fullName>
    </submittedName>
</protein>
<evidence type="ECO:0000256" key="2">
    <source>
        <dbReference type="SAM" id="SignalP"/>
    </source>
</evidence>
<reference evidence="3 4" key="1">
    <citation type="journal article" date="2018" name="Sci. Rep.">
        <title>Genomic signatures of local adaptation to the degree of environmental predictability in rotifers.</title>
        <authorList>
            <person name="Franch-Gras L."/>
            <person name="Hahn C."/>
            <person name="Garcia-Roger E.M."/>
            <person name="Carmona M.J."/>
            <person name="Serra M."/>
            <person name="Gomez A."/>
        </authorList>
    </citation>
    <scope>NUCLEOTIDE SEQUENCE [LARGE SCALE GENOMIC DNA]</scope>
    <source>
        <strain evidence="3">HYR1</strain>
    </source>
</reference>
<evidence type="ECO:0000313" key="4">
    <source>
        <dbReference type="Proteomes" id="UP000276133"/>
    </source>
</evidence>
<keyword evidence="2" id="KW-0732">Signal</keyword>
<feature type="signal peptide" evidence="2">
    <location>
        <begin position="1"/>
        <end position="18"/>
    </location>
</feature>
<organism evidence="3 4">
    <name type="scientific">Brachionus plicatilis</name>
    <name type="common">Marine rotifer</name>
    <name type="synonym">Brachionus muelleri</name>
    <dbReference type="NCBI Taxonomy" id="10195"/>
    <lineage>
        <taxon>Eukaryota</taxon>
        <taxon>Metazoa</taxon>
        <taxon>Spiralia</taxon>
        <taxon>Gnathifera</taxon>
        <taxon>Rotifera</taxon>
        <taxon>Eurotatoria</taxon>
        <taxon>Monogononta</taxon>
        <taxon>Pseudotrocha</taxon>
        <taxon>Ploima</taxon>
        <taxon>Brachionidae</taxon>
        <taxon>Brachionus</taxon>
    </lineage>
</organism>